<gene>
    <name evidence="2" type="ORF">GSMUA_219090.1</name>
</gene>
<sequence length="234" mass="25872">MMIAAEKEGIAEDAGDPAAADPPAASPSPPLLSQNRRLHNFSFPTLSWRGQRFLRCSKVSGVATTEPARSADQDHRTSQMKSSPQRPLPVARDPKEEARRGREGKEADKASSCAATVAEATRPWNLRTRRAACNFPADRYGNHGSIYGATAMETIDPPMKTVRLQSDESKKGRMEKFSISLSRSEIEEDFFAIKGTKPSRRPKKRAKIVQRELDSLFPGLSLSEITPDSYEVVE</sequence>
<dbReference type="AlphaFoldDB" id="A0A804KEE9"/>
<dbReference type="EnsemblPlants" id="Ma09_t00540.1">
    <property type="protein sequence ID" value="Ma09_p00540.1"/>
    <property type="gene ID" value="Ma09_g00540"/>
</dbReference>
<dbReference type="OrthoDB" id="769821at2759"/>
<feature type="compositionally biased region" description="Basic and acidic residues" evidence="1">
    <location>
        <begin position="92"/>
        <end position="109"/>
    </location>
</feature>
<evidence type="ECO:0000313" key="4">
    <source>
        <dbReference type="Proteomes" id="UP000012960"/>
    </source>
</evidence>
<feature type="region of interest" description="Disordered" evidence="1">
    <location>
        <begin position="1"/>
        <end position="36"/>
    </location>
</feature>
<proteinExistence type="predicted"/>
<feature type="region of interest" description="Disordered" evidence="1">
    <location>
        <begin position="60"/>
        <end position="114"/>
    </location>
</feature>
<reference evidence="2" key="1">
    <citation type="submission" date="2021-03" db="EMBL/GenBank/DDBJ databases">
        <authorList>
            <consortium name="Genoscope - CEA"/>
            <person name="William W."/>
        </authorList>
    </citation>
    <scope>NUCLEOTIDE SEQUENCE</scope>
    <source>
        <strain evidence="2">Doubled-haploid Pahang</strain>
    </source>
</reference>
<evidence type="ECO:0000256" key="1">
    <source>
        <dbReference type="SAM" id="MobiDB-lite"/>
    </source>
</evidence>
<feature type="compositionally biased region" description="Basic and acidic residues" evidence="1">
    <location>
        <begin position="1"/>
        <end position="10"/>
    </location>
</feature>
<evidence type="ECO:0000313" key="2">
    <source>
        <dbReference type="EMBL" id="CAG1833804.1"/>
    </source>
</evidence>
<dbReference type="PANTHER" id="PTHR33130:SF43">
    <property type="entry name" value="OS01G0688600 PROTEIN"/>
    <property type="match status" value="1"/>
</dbReference>
<dbReference type="Pfam" id="PF07797">
    <property type="entry name" value="DUF1639"/>
    <property type="match status" value="1"/>
</dbReference>
<organism evidence="3 4">
    <name type="scientific">Musa acuminata subsp. malaccensis</name>
    <name type="common">Wild banana</name>
    <name type="synonym">Musa malaccensis</name>
    <dbReference type="NCBI Taxonomy" id="214687"/>
    <lineage>
        <taxon>Eukaryota</taxon>
        <taxon>Viridiplantae</taxon>
        <taxon>Streptophyta</taxon>
        <taxon>Embryophyta</taxon>
        <taxon>Tracheophyta</taxon>
        <taxon>Spermatophyta</taxon>
        <taxon>Magnoliopsida</taxon>
        <taxon>Liliopsida</taxon>
        <taxon>Zingiberales</taxon>
        <taxon>Musaceae</taxon>
        <taxon>Musa</taxon>
    </lineage>
</organism>
<dbReference type="InParanoid" id="A0A804KEE9"/>
<evidence type="ECO:0000313" key="3">
    <source>
        <dbReference type="EnsemblPlants" id="Ma09_p00540.1"/>
    </source>
</evidence>
<dbReference type="Gramene" id="Ma09_t00540.1">
    <property type="protein sequence ID" value="Ma09_p00540.1"/>
    <property type="gene ID" value="Ma09_g00540"/>
</dbReference>
<protein>
    <submittedName>
        <fullName evidence="2">(wild Malaysian banana) hypothetical protein</fullName>
    </submittedName>
</protein>
<dbReference type="OMA" id="RSHANTY"/>
<dbReference type="InterPro" id="IPR012438">
    <property type="entry name" value="DUF1639"/>
</dbReference>
<dbReference type="EMBL" id="HG996474">
    <property type="protein sequence ID" value="CAG1833804.1"/>
    <property type="molecule type" value="Genomic_DNA"/>
</dbReference>
<name>A0A804KEE9_MUSAM</name>
<keyword evidence="4" id="KW-1185">Reference proteome</keyword>
<dbReference type="Proteomes" id="UP000012960">
    <property type="component" value="Unplaced"/>
</dbReference>
<accession>A0A804KEE9</accession>
<reference evidence="3" key="2">
    <citation type="submission" date="2021-05" db="UniProtKB">
        <authorList>
            <consortium name="EnsemblPlants"/>
        </authorList>
    </citation>
    <scope>IDENTIFICATION</scope>
    <source>
        <strain evidence="3">subsp. malaccensis</strain>
    </source>
</reference>
<dbReference type="PANTHER" id="PTHR33130">
    <property type="entry name" value="PUTATIVE (DUF1639)-RELATED"/>
    <property type="match status" value="1"/>
</dbReference>